<sequence length="146" mass="15570">MEKLIISTFLAILSSMSFGIIANVPKRALPGNAVTGGLSWILYYLINELTRSIVISNMTAAIIIGVVGLLFAQKLKLPVSTIYVGSLISLVPGGMAFTSITMIHDNNITVVLSYVFNTLLVAISLAVGLGVANQINKYLLKIIKSS</sequence>
<dbReference type="EMBL" id="OKQR01000001">
    <property type="protein sequence ID" value="SPD91520.1"/>
    <property type="molecule type" value="Genomic_DNA"/>
</dbReference>
<dbReference type="PANTHER" id="PTHR34390:SF1">
    <property type="entry name" value="SUCCINATE TRANSPORTER SUBUNIT YJJB-RELATED"/>
    <property type="match status" value="1"/>
</dbReference>
<dbReference type="Proteomes" id="UP000239237">
    <property type="component" value="Unassembled WGS sequence"/>
</dbReference>
<evidence type="ECO:0000256" key="2">
    <source>
        <dbReference type="ARBA" id="ARBA00022475"/>
    </source>
</evidence>
<dbReference type="AlphaFoldDB" id="A0A2N9K9L9"/>
<name>A0A2N9K9L9_9LACO</name>
<evidence type="ECO:0000313" key="10">
    <source>
        <dbReference type="EMBL" id="SPD91520.1"/>
    </source>
</evidence>
<evidence type="ECO:0000256" key="1">
    <source>
        <dbReference type="ARBA" id="ARBA00004651"/>
    </source>
</evidence>
<dbReference type="InterPro" id="IPR050539">
    <property type="entry name" value="ThrE_Dicarb/AminoAcid_Exp"/>
</dbReference>
<comment type="similarity">
    <text evidence="7">Belongs to the ThrE exporter (TC 2.A.79) family.</text>
</comment>
<evidence type="ECO:0000313" key="12">
    <source>
        <dbReference type="Proteomes" id="UP000237923"/>
    </source>
</evidence>
<accession>A0A2N9K9L9</accession>
<dbReference type="Pfam" id="PF12821">
    <property type="entry name" value="ThrE_2"/>
    <property type="match status" value="1"/>
</dbReference>
<evidence type="ECO:0000256" key="6">
    <source>
        <dbReference type="ARBA" id="ARBA00023136"/>
    </source>
</evidence>
<reference evidence="11 12" key="1">
    <citation type="submission" date="2018-02" db="EMBL/GenBank/DDBJ databases">
        <authorList>
            <person name="Cohen D.B."/>
            <person name="Kent A.D."/>
        </authorList>
    </citation>
    <scope>NUCLEOTIDE SEQUENCE [LARGE SCALE GENOMIC DNA]</scope>
    <source>
        <strain evidence="11 12">CECT 9216</strain>
    </source>
</reference>
<evidence type="ECO:0000256" key="3">
    <source>
        <dbReference type="ARBA" id="ARBA00022519"/>
    </source>
</evidence>
<dbReference type="GO" id="GO:0015744">
    <property type="term" value="P:succinate transport"/>
    <property type="evidence" value="ECO:0007669"/>
    <property type="project" value="TreeGrafter"/>
</dbReference>
<dbReference type="PANTHER" id="PTHR34390">
    <property type="entry name" value="UPF0442 PROTEIN YJJB-RELATED"/>
    <property type="match status" value="1"/>
</dbReference>
<evidence type="ECO:0000256" key="5">
    <source>
        <dbReference type="ARBA" id="ARBA00022989"/>
    </source>
</evidence>
<keyword evidence="6 8" id="KW-0472">Membrane</keyword>
<feature type="transmembrane region" description="Helical" evidence="8">
    <location>
        <begin position="53"/>
        <end position="71"/>
    </location>
</feature>
<evidence type="ECO:0000313" key="13">
    <source>
        <dbReference type="Proteomes" id="UP000239237"/>
    </source>
</evidence>
<keyword evidence="5 8" id="KW-1133">Transmembrane helix</keyword>
<organism evidence="11 12">
    <name type="scientific">Leuconostoc suionicum</name>
    <dbReference type="NCBI Taxonomy" id="1511761"/>
    <lineage>
        <taxon>Bacteria</taxon>
        <taxon>Bacillati</taxon>
        <taxon>Bacillota</taxon>
        <taxon>Bacilli</taxon>
        <taxon>Lactobacillales</taxon>
        <taxon>Lactobacillaceae</taxon>
        <taxon>Leuconostoc</taxon>
    </lineage>
</organism>
<feature type="domain" description="Threonine/Serine exporter ThrE" evidence="9">
    <location>
        <begin position="8"/>
        <end position="132"/>
    </location>
</feature>
<reference evidence="10 13" key="2">
    <citation type="submission" date="2018-02" db="EMBL/GenBank/DDBJ databases">
        <authorList>
            <person name="Rodrigo-Torres L."/>
            <person name="Arahal R. D."/>
            <person name="Lucena T."/>
        </authorList>
    </citation>
    <scope>NUCLEOTIDE SEQUENCE [LARGE SCALE GENOMIC DNA]</scope>
    <source>
        <strain evidence="10 13">CECT 8486</strain>
    </source>
</reference>
<dbReference type="RefSeq" id="WP_105299615.1">
    <property type="nucleotide sequence ID" value="NZ_CAURUR010000002.1"/>
</dbReference>
<keyword evidence="4 8" id="KW-0812">Transmembrane</keyword>
<gene>
    <name evidence="10" type="ORF">LES8486_00500</name>
    <name evidence="11" type="ORF">LES9216_00647</name>
</gene>
<proteinExistence type="inferred from homology"/>
<evidence type="ECO:0000256" key="7">
    <source>
        <dbReference type="ARBA" id="ARBA00034125"/>
    </source>
</evidence>
<dbReference type="InterPro" id="IPR024528">
    <property type="entry name" value="ThrE_2"/>
</dbReference>
<evidence type="ECO:0000259" key="9">
    <source>
        <dbReference type="Pfam" id="PF12821"/>
    </source>
</evidence>
<comment type="subcellular location">
    <subcellularLocation>
        <location evidence="1">Cell membrane</location>
        <topology evidence="1">Multi-pass membrane protein</topology>
    </subcellularLocation>
</comment>
<keyword evidence="13" id="KW-1185">Reference proteome</keyword>
<dbReference type="Proteomes" id="UP000237923">
    <property type="component" value="Unassembled WGS sequence"/>
</dbReference>
<dbReference type="GO" id="GO:0005886">
    <property type="term" value="C:plasma membrane"/>
    <property type="evidence" value="ECO:0007669"/>
    <property type="project" value="UniProtKB-SubCell"/>
</dbReference>
<feature type="transmembrane region" description="Helical" evidence="8">
    <location>
        <begin position="110"/>
        <end position="132"/>
    </location>
</feature>
<evidence type="ECO:0000256" key="8">
    <source>
        <dbReference type="SAM" id="Phobius"/>
    </source>
</evidence>
<keyword evidence="3" id="KW-0997">Cell inner membrane</keyword>
<protein>
    <recommendedName>
        <fullName evidence="9">Threonine/Serine exporter ThrE domain-containing protein</fullName>
    </recommendedName>
</protein>
<dbReference type="EMBL" id="OKQU01000001">
    <property type="protein sequence ID" value="SPE06745.1"/>
    <property type="molecule type" value="Genomic_DNA"/>
</dbReference>
<evidence type="ECO:0000256" key="4">
    <source>
        <dbReference type="ARBA" id="ARBA00022692"/>
    </source>
</evidence>
<evidence type="ECO:0000313" key="11">
    <source>
        <dbReference type="EMBL" id="SPE06745.1"/>
    </source>
</evidence>
<feature type="transmembrane region" description="Helical" evidence="8">
    <location>
        <begin position="83"/>
        <end position="103"/>
    </location>
</feature>
<keyword evidence="2" id="KW-1003">Cell membrane</keyword>
<feature type="transmembrane region" description="Helical" evidence="8">
    <location>
        <begin position="29"/>
        <end position="46"/>
    </location>
</feature>